<feature type="compositionally biased region" description="Acidic residues" evidence="1">
    <location>
        <begin position="17"/>
        <end position="33"/>
    </location>
</feature>
<evidence type="ECO:0000256" key="1">
    <source>
        <dbReference type="SAM" id="MobiDB-lite"/>
    </source>
</evidence>
<comment type="caution">
    <text evidence="3">The sequence shown here is derived from an EMBL/GenBank/DDBJ whole genome shotgun (WGS) entry which is preliminary data.</text>
</comment>
<gene>
    <name evidence="3" type="ORF">ACFFSA_39415</name>
</gene>
<organism evidence="3 4">
    <name type="scientific">Nonomuraea helvata</name>
    <dbReference type="NCBI Taxonomy" id="37484"/>
    <lineage>
        <taxon>Bacteria</taxon>
        <taxon>Bacillati</taxon>
        <taxon>Actinomycetota</taxon>
        <taxon>Actinomycetes</taxon>
        <taxon>Streptosporangiales</taxon>
        <taxon>Streptosporangiaceae</taxon>
        <taxon>Nonomuraea</taxon>
    </lineage>
</organism>
<evidence type="ECO:0000256" key="2">
    <source>
        <dbReference type="SAM" id="Phobius"/>
    </source>
</evidence>
<dbReference type="RefSeq" id="WP_344985917.1">
    <property type="nucleotide sequence ID" value="NZ_BAAAXV010000001.1"/>
</dbReference>
<feature type="transmembrane region" description="Helical" evidence="2">
    <location>
        <begin position="139"/>
        <end position="161"/>
    </location>
</feature>
<protein>
    <submittedName>
        <fullName evidence="3">Uncharacterized protein</fullName>
    </submittedName>
</protein>
<reference evidence="3 4" key="1">
    <citation type="submission" date="2024-09" db="EMBL/GenBank/DDBJ databases">
        <authorList>
            <person name="Sun Q."/>
            <person name="Mori K."/>
        </authorList>
    </citation>
    <scope>NUCLEOTIDE SEQUENCE [LARGE SCALE GENOMIC DNA]</scope>
    <source>
        <strain evidence="3 4">JCM 3143</strain>
    </source>
</reference>
<dbReference type="EMBL" id="JBHMBW010000054">
    <property type="protein sequence ID" value="MFB9629181.1"/>
    <property type="molecule type" value="Genomic_DNA"/>
</dbReference>
<sequence length="320" mass="34721">MTSESTVEMRKKPAEPSPDDPVEAAEPSTDDLTEAAGPAGSTGHPVLRWALAVLANVTVMTALLVYFGWQRSAVQAFELGIDESILDMSTKDYVLRSVGPVLYLLMIIGIAGLLWLQADRVLAPRARRDGTGDRLVRHTLRALSLAWLVLPLAMWALGFVLRTASFLAFPFSIGAGVLLTLYGTHLRTLLPGASSRDGLPLLYTFTSVIVCVSLFYGATNLAIYQGVSLAQNFTVTELTRVTVYSAERLYLGAGKESALPTSTGPVSTDKGAYKYRYGNLRLFAHTGGRYFLIADDWRRDEGVVVMLAESSTIRLELGGP</sequence>
<dbReference type="Proteomes" id="UP001589532">
    <property type="component" value="Unassembled WGS sequence"/>
</dbReference>
<keyword evidence="4" id="KW-1185">Reference proteome</keyword>
<keyword evidence="2" id="KW-0472">Membrane</keyword>
<feature type="transmembrane region" description="Helical" evidence="2">
    <location>
        <begin position="167"/>
        <end position="186"/>
    </location>
</feature>
<feature type="transmembrane region" description="Helical" evidence="2">
    <location>
        <begin position="198"/>
        <end position="218"/>
    </location>
</feature>
<feature type="transmembrane region" description="Helical" evidence="2">
    <location>
        <begin position="101"/>
        <end position="118"/>
    </location>
</feature>
<proteinExistence type="predicted"/>
<keyword evidence="2" id="KW-1133">Transmembrane helix</keyword>
<keyword evidence="2" id="KW-0812">Transmembrane</keyword>
<feature type="transmembrane region" description="Helical" evidence="2">
    <location>
        <begin position="49"/>
        <end position="69"/>
    </location>
</feature>
<feature type="region of interest" description="Disordered" evidence="1">
    <location>
        <begin position="1"/>
        <end position="40"/>
    </location>
</feature>
<accession>A0ABV5SBW1</accession>
<evidence type="ECO:0000313" key="3">
    <source>
        <dbReference type="EMBL" id="MFB9629181.1"/>
    </source>
</evidence>
<name>A0ABV5SBW1_9ACTN</name>
<evidence type="ECO:0000313" key="4">
    <source>
        <dbReference type="Proteomes" id="UP001589532"/>
    </source>
</evidence>